<dbReference type="PANTHER" id="PTHR11332:SF6">
    <property type="entry name" value="SECRETOGLOBIN FAMILY 1D MEMBER 4"/>
    <property type="match status" value="1"/>
</dbReference>
<gene>
    <name evidence="10" type="ORF">MPIPNATIZW_LOCUS17918</name>
</gene>
<dbReference type="EMBL" id="OY882866">
    <property type="protein sequence ID" value="CAK6449612.1"/>
    <property type="molecule type" value="Genomic_DNA"/>
</dbReference>
<keyword evidence="5" id="KW-0593">Phospholipase A2 inhibitor</keyword>
<dbReference type="Gene3D" id="1.20.920.50">
    <property type="match status" value="1"/>
</dbReference>
<dbReference type="Pfam" id="PF01099">
    <property type="entry name" value="Uteroglobin"/>
    <property type="match status" value="1"/>
</dbReference>
<evidence type="ECO:0000256" key="2">
    <source>
        <dbReference type="ARBA" id="ARBA00020696"/>
    </source>
</evidence>
<dbReference type="InterPro" id="IPR053723">
    <property type="entry name" value="Secretoglobin_Domain_sf"/>
</dbReference>
<evidence type="ECO:0000313" key="11">
    <source>
        <dbReference type="Proteomes" id="UP001314169"/>
    </source>
</evidence>
<dbReference type="InterPro" id="IPR000329">
    <property type="entry name" value="Uteroglobin"/>
</dbReference>
<evidence type="ECO:0000256" key="3">
    <source>
        <dbReference type="ARBA" id="ARBA00022525"/>
    </source>
</evidence>
<comment type="similarity">
    <text evidence="8">Belongs to the secretoglobin family. Lipophilin subfamily.</text>
</comment>
<evidence type="ECO:0000256" key="6">
    <source>
        <dbReference type="ARBA" id="ARBA00023157"/>
    </source>
</evidence>
<keyword evidence="3" id="KW-0964">Secreted</keyword>
<evidence type="ECO:0000256" key="9">
    <source>
        <dbReference type="SAM" id="SignalP"/>
    </source>
</evidence>
<name>A0ABP0AGF2_PIPNA</name>
<organism evidence="10 11">
    <name type="scientific">Pipistrellus nathusii</name>
    <name type="common">Nathusius' pipistrelle</name>
    <dbReference type="NCBI Taxonomy" id="59473"/>
    <lineage>
        <taxon>Eukaryota</taxon>
        <taxon>Metazoa</taxon>
        <taxon>Chordata</taxon>
        <taxon>Craniata</taxon>
        <taxon>Vertebrata</taxon>
        <taxon>Euteleostomi</taxon>
        <taxon>Mammalia</taxon>
        <taxon>Eutheria</taxon>
        <taxon>Laurasiatheria</taxon>
        <taxon>Chiroptera</taxon>
        <taxon>Yangochiroptera</taxon>
        <taxon>Vespertilionidae</taxon>
        <taxon>Pipistrellus</taxon>
    </lineage>
</organism>
<evidence type="ECO:0000256" key="4">
    <source>
        <dbReference type="ARBA" id="ARBA00022729"/>
    </source>
</evidence>
<reference evidence="10" key="1">
    <citation type="submission" date="2023-12" db="EMBL/GenBank/DDBJ databases">
        <authorList>
            <person name="Brown T."/>
        </authorList>
    </citation>
    <scope>NUCLEOTIDE SEQUENCE</scope>
</reference>
<keyword evidence="4 9" id="KW-0732">Signal</keyword>
<dbReference type="PROSITE" id="PS51311">
    <property type="entry name" value="SCGB"/>
    <property type="match status" value="1"/>
</dbReference>
<keyword evidence="11" id="KW-1185">Reference proteome</keyword>
<dbReference type="InterPro" id="IPR035960">
    <property type="entry name" value="Secretoglobin_sf"/>
</dbReference>
<sequence>MKLALPLLLVTLALCCPDANGVTMCPALQSEINTFLVGSQEEFQNEISKFNPPAEAMQDTLKVKTCVNKLSLLERLALVFVVQIVENKCKKDSA</sequence>
<accession>A0ABP0AGF2</accession>
<evidence type="ECO:0000256" key="1">
    <source>
        <dbReference type="ARBA" id="ARBA00004613"/>
    </source>
</evidence>
<dbReference type="CDD" id="cd00633">
    <property type="entry name" value="Secretoglobin"/>
    <property type="match status" value="1"/>
</dbReference>
<comment type="subcellular location">
    <subcellularLocation>
        <location evidence="1">Secreted</location>
    </subcellularLocation>
</comment>
<evidence type="ECO:0000256" key="7">
    <source>
        <dbReference type="ARBA" id="ARBA00031712"/>
    </source>
</evidence>
<evidence type="ECO:0000256" key="5">
    <source>
        <dbReference type="ARBA" id="ARBA00023005"/>
    </source>
</evidence>
<feature type="signal peptide" evidence="9">
    <location>
        <begin position="1"/>
        <end position="21"/>
    </location>
</feature>
<proteinExistence type="inferred from homology"/>
<dbReference type="PRINTS" id="PR00486">
    <property type="entry name" value="UTEROGLOBIN"/>
</dbReference>
<protein>
    <recommendedName>
        <fullName evidence="2">Uteroglobin</fullName>
    </recommendedName>
    <alternativeName>
        <fullName evidence="7">Secretoglobin family 1A member 1</fullName>
    </alternativeName>
</protein>
<dbReference type="SUPFAM" id="SSF48201">
    <property type="entry name" value="Uteroglobin-like"/>
    <property type="match status" value="1"/>
</dbReference>
<dbReference type="PANTHER" id="PTHR11332">
    <property type="entry name" value="SECRETOGLOBIN FAMILY 1D"/>
    <property type="match status" value="1"/>
</dbReference>
<evidence type="ECO:0000256" key="8">
    <source>
        <dbReference type="ARBA" id="ARBA00038364"/>
    </source>
</evidence>
<evidence type="ECO:0000313" key="10">
    <source>
        <dbReference type="EMBL" id="CAK6449612.1"/>
    </source>
</evidence>
<feature type="chain" id="PRO_5047278266" description="Uteroglobin" evidence="9">
    <location>
        <begin position="22"/>
        <end position="94"/>
    </location>
</feature>
<dbReference type="InterPro" id="IPR016126">
    <property type="entry name" value="Secretoglobin"/>
</dbReference>
<keyword evidence="6" id="KW-1015">Disulfide bond</keyword>
<dbReference type="Proteomes" id="UP001314169">
    <property type="component" value="Chromosome 9"/>
</dbReference>